<reference evidence="2" key="1">
    <citation type="submission" date="2020-02" db="EMBL/GenBank/DDBJ databases">
        <authorList>
            <person name="Meier V. D."/>
        </authorList>
    </citation>
    <scope>NUCLEOTIDE SEQUENCE</scope>
    <source>
        <strain evidence="2">AVDCRST_MAG21</strain>
    </source>
</reference>
<evidence type="ECO:0000259" key="1">
    <source>
        <dbReference type="SMART" id="SM00481"/>
    </source>
</evidence>
<evidence type="ECO:0000313" key="2">
    <source>
        <dbReference type="EMBL" id="CAA9372943.1"/>
    </source>
</evidence>
<proteinExistence type="predicted"/>
<dbReference type="InterPro" id="IPR052018">
    <property type="entry name" value="PHP_domain"/>
</dbReference>
<organism evidence="2">
    <name type="scientific">uncultured Nocardioidaceae bacterium</name>
    <dbReference type="NCBI Taxonomy" id="253824"/>
    <lineage>
        <taxon>Bacteria</taxon>
        <taxon>Bacillati</taxon>
        <taxon>Actinomycetota</taxon>
        <taxon>Actinomycetes</taxon>
        <taxon>Propionibacteriales</taxon>
        <taxon>Nocardioidaceae</taxon>
        <taxon>environmental samples</taxon>
    </lineage>
</organism>
<dbReference type="SMART" id="SM00481">
    <property type="entry name" value="POLIIIAc"/>
    <property type="match status" value="1"/>
</dbReference>
<name>A0A6J4N266_9ACTN</name>
<dbReference type="Gene3D" id="3.20.20.140">
    <property type="entry name" value="Metal-dependent hydrolases"/>
    <property type="match status" value="1"/>
</dbReference>
<feature type="domain" description="Polymerase/histidinol phosphatase N-terminal" evidence="1">
    <location>
        <begin position="7"/>
        <end position="72"/>
    </location>
</feature>
<dbReference type="InterPro" id="IPR003141">
    <property type="entry name" value="Pol/His_phosphatase_N"/>
</dbReference>
<dbReference type="Gene3D" id="1.10.150.650">
    <property type="match status" value="1"/>
</dbReference>
<gene>
    <name evidence="2" type="ORF">AVDCRST_MAG21-1203</name>
</gene>
<dbReference type="InterPro" id="IPR016195">
    <property type="entry name" value="Pol/histidinol_Pase-like"/>
</dbReference>
<accession>A0A6J4N266</accession>
<dbReference type="PANTHER" id="PTHR42924">
    <property type="entry name" value="EXONUCLEASE"/>
    <property type="match status" value="1"/>
</dbReference>
<dbReference type="SUPFAM" id="SSF89550">
    <property type="entry name" value="PHP domain-like"/>
    <property type="match status" value="1"/>
</dbReference>
<dbReference type="PANTHER" id="PTHR42924:SF3">
    <property type="entry name" value="POLYMERASE_HISTIDINOL PHOSPHATASE N-TERMINAL DOMAIN-CONTAINING PROTEIN"/>
    <property type="match status" value="1"/>
</dbReference>
<dbReference type="EMBL" id="CADCUL010000091">
    <property type="protein sequence ID" value="CAA9372943.1"/>
    <property type="molecule type" value="Genomic_DNA"/>
</dbReference>
<dbReference type="CDD" id="cd07438">
    <property type="entry name" value="PHP_HisPPase_AMP"/>
    <property type="match status" value="1"/>
</dbReference>
<dbReference type="Pfam" id="PF02811">
    <property type="entry name" value="PHP"/>
    <property type="match status" value="1"/>
</dbReference>
<dbReference type="GO" id="GO:0004534">
    <property type="term" value="F:5'-3' RNA exonuclease activity"/>
    <property type="evidence" value="ECO:0007669"/>
    <property type="project" value="TreeGrafter"/>
</dbReference>
<sequence>MLPHVRIDLHTHTRASDGTHSPSELVALAAAQGLDVVGLTDHDSAAGWDEAARAAAEVDVTVVLGLEISTKYSGAGVHLLAYLPDPAYPPLVDELDRILEGRTGRLAAMLARLRAAGLEIEEQEVMRRAGTAAAIGRPHVADVLVAKGYVADRTEAFATWLDYGRAGYVNRYATSTTDMVRIVSEAGGAAVIAHPWGRGSRQVLDRAVLAELRGAGLVGIEVDHQDHDAGARVALRELAADLGLVVTGSSDFHGTGKVDHELGCNLTAPDQYERLLDAAARNASAAGSDVPVALRP</sequence>
<protein>
    <submittedName>
        <fullName evidence="2">FIG00031715: Predicted metal-dependent phosphoesterases (PHP family)</fullName>
    </submittedName>
</protein>
<dbReference type="InterPro" id="IPR004013">
    <property type="entry name" value="PHP_dom"/>
</dbReference>
<dbReference type="GO" id="GO:0035312">
    <property type="term" value="F:5'-3' DNA exonuclease activity"/>
    <property type="evidence" value="ECO:0007669"/>
    <property type="project" value="TreeGrafter"/>
</dbReference>
<dbReference type="AlphaFoldDB" id="A0A6J4N266"/>